<keyword evidence="2" id="KW-1185">Reference proteome</keyword>
<evidence type="ECO:0000313" key="2">
    <source>
        <dbReference type="Proteomes" id="UP000606194"/>
    </source>
</evidence>
<gene>
    <name evidence="1" type="ORF">GCM10010269_08250</name>
</gene>
<dbReference type="AlphaFoldDB" id="A0A918L1R0"/>
<dbReference type="EMBL" id="BMTL01000003">
    <property type="protein sequence ID" value="GGR71654.1"/>
    <property type="molecule type" value="Genomic_DNA"/>
</dbReference>
<dbReference type="Proteomes" id="UP000606194">
    <property type="component" value="Unassembled WGS sequence"/>
</dbReference>
<evidence type="ECO:0000313" key="1">
    <source>
        <dbReference type="EMBL" id="GGR71654.1"/>
    </source>
</evidence>
<proteinExistence type="predicted"/>
<reference evidence="1" key="1">
    <citation type="journal article" date="2014" name="Int. J. Syst. Evol. Microbiol.">
        <title>Complete genome sequence of Corynebacterium casei LMG S-19264T (=DSM 44701T), isolated from a smear-ripened cheese.</title>
        <authorList>
            <consortium name="US DOE Joint Genome Institute (JGI-PGF)"/>
            <person name="Walter F."/>
            <person name="Albersmeier A."/>
            <person name="Kalinowski J."/>
            <person name="Ruckert C."/>
        </authorList>
    </citation>
    <scope>NUCLEOTIDE SEQUENCE</scope>
    <source>
        <strain evidence="1">JCM 4386</strain>
    </source>
</reference>
<sequence length="179" mass="18904">MATLPADSAYGVAREDRSHGLLTLVHQPWMRIGTENGQAGYSHTAVLDDVAVAEIKAQEIGVGEVVQLPFAPGARRWDASGTLAALGAIHVLPIADCSKRDAQLASYVSVSGSVTKQRDGLLSNLGSMKVHTNTLSDQRSLCTAKSGGSRERDPPLAKIELGTEGKVPRVGLEPTLYGF</sequence>
<organism evidence="1 2">
    <name type="scientific">Streptomyces humidus</name>
    <dbReference type="NCBI Taxonomy" id="52259"/>
    <lineage>
        <taxon>Bacteria</taxon>
        <taxon>Bacillati</taxon>
        <taxon>Actinomycetota</taxon>
        <taxon>Actinomycetes</taxon>
        <taxon>Kitasatosporales</taxon>
        <taxon>Streptomycetaceae</taxon>
        <taxon>Streptomyces</taxon>
    </lineage>
</organism>
<protein>
    <submittedName>
        <fullName evidence="1">Uncharacterized protein</fullName>
    </submittedName>
</protein>
<name>A0A918L1R0_9ACTN</name>
<comment type="caution">
    <text evidence="1">The sequence shown here is derived from an EMBL/GenBank/DDBJ whole genome shotgun (WGS) entry which is preliminary data.</text>
</comment>
<accession>A0A918L1R0</accession>
<reference evidence="1" key="2">
    <citation type="submission" date="2020-09" db="EMBL/GenBank/DDBJ databases">
        <authorList>
            <person name="Sun Q."/>
            <person name="Ohkuma M."/>
        </authorList>
    </citation>
    <scope>NUCLEOTIDE SEQUENCE</scope>
    <source>
        <strain evidence="1">JCM 4386</strain>
    </source>
</reference>